<dbReference type="InterPro" id="IPR012373">
    <property type="entry name" value="Ferrdict_sens_TM"/>
</dbReference>
<dbReference type="Proteomes" id="UP000606494">
    <property type="component" value="Unassembled WGS sequence"/>
</dbReference>
<evidence type="ECO:0000259" key="2">
    <source>
        <dbReference type="Pfam" id="PF04773"/>
    </source>
</evidence>
<dbReference type="EMBL" id="JACNYK010000001">
    <property type="protein sequence ID" value="MBD1424264.1"/>
    <property type="molecule type" value="Genomic_DNA"/>
</dbReference>
<sequence length="394" mass="44810">MKRAEELLEKYNLGTATPEEKAIVESWYLKYKTSPSDLKPTDLLEEHRLGLEKLRRSLRENKTKRLWLPISIAACFLLFMGLGWFVLNSEEKATRKEILVSNLLPETNSAILTLADGKKIVLSEDNIGEIVDNGNVSISQTADGQLIYTVIDDGKGKVSANDTYNTIETPRGNQYKVVLPDGSLVFLSSASKLRYPVRFSEKDRRVELIGQAHFEIVPAYSSSKGTHLSKRHKLPFIVKSGNQEVEVLGTQFSVNAYQDNEFIETALIEGEVKVRIVGTGAEMLLKPGQKAINGVHTAKLKIEEFDVTDLQAWKEGYFIFNNENIKDIMKKLARWYGFEVEYVGDMRDVAFQGNYLRTRDVKHLLKTMEMANSLQFKIIDKNGERRIIVQRKNQ</sequence>
<keyword evidence="1" id="KW-0472">Membrane</keyword>
<evidence type="ECO:0000313" key="5">
    <source>
        <dbReference type="Proteomes" id="UP000606494"/>
    </source>
</evidence>
<reference evidence="4 5" key="1">
    <citation type="submission" date="2020-08" db="EMBL/GenBank/DDBJ databases">
        <title>Sphingobacterium sp. DN00404 isolated from aquaculture water.</title>
        <authorList>
            <person name="Zhang M."/>
        </authorList>
    </citation>
    <scope>NUCLEOTIDE SEQUENCE [LARGE SCALE GENOMIC DNA]</scope>
    <source>
        <strain evidence="4 5">KCTC 32294</strain>
    </source>
</reference>
<evidence type="ECO:0000313" key="4">
    <source>
        <dbReference type="EMBL" id="MBD1424264.1"/>
    </source>
</evidence>
<feature type="domain" description="Protein FecR C-terminal" evidence="3">
    <location>
        <begin position="317"/>
        <end position="381"/>
    </location>
</feature>
<dbReference type="InterPro" id="IPR032508">
    <property type="entry name" value="FecR_C"/>
</dbReference>
<comment type="caution">
    <text evidence="4">The sequence shown here is derived from an EMBL/GenBank/DDBJ whole genome shotgun (WGS) entry which is preliminary data.</text>
</comment>
<keyword evidence="1" id="KW-1133">Transmembrane helix</keyword>
<dbReference type="PANTHER" id="PTHR30273:SF2">
    <property type="entry name" value="PROTEIN FECR"/>
    <property type="match status" value="1"/>
</dbReference>
<dbReference type="Gene3D" id="2.60.120.1440">
    <property type="match status" value="1"/>
</dbReference>
<dbReference type="Gene3D" id="3.55.50.30">
    <property type="match status" value="1"/>
</dbReference>
<gene>
    <name evidence="4" type="ORF">H8B17_01615</name>
</gene>
<dbReference type="PANTHER" id="PTHR30273">
    <property type="entry name" value="PERIPLASMIC SIGNAL SENSOR AND SIGMA FACTOR ACTIVATOR FECR-RELATED"/>
    <property type="match status" value="1"/>
</dbReference>
<dbReference type="Pfam" id="PF04773">
    <property type="entry name" value="FecR"/>
    <property type="match status" value="1"/>
</dbReference>
<organism evidence="4 5">
    <name type="scientific">Sphingobacterium arenae</name>
    <dbReference type="NCBI Taxonomy" id="1280598"/>
    <lineage>
        <taxon>Bacteria</taxon>
        <taxon>Pseudomonadati</taxon>
        <taxon>Bacteroidota</taxon>
        <taxon>Sphingobacteriia</taxon>
        <taxon>Sphingobacteriales</taxon>
        <taxon>Sphingobacteriaceae</taxon>
        <taxon>Sphingobacterium</taxon>
    </lineage>
</organism>
<name>A0ABR7XYY2_9SPHI</name>
<protein>
    <submittedName>
        <fullName evidence="4">DUF4974 domain-containing protein</fullName>
    </submittedName>
</protein>
<evidence type="ECO:0000256" key="1">
    <source>
        <dbReference type="SAM" id="Phobius"/>
    </source>
</evidence>
<accession>A0ABR7XYY2</accession>
<keyword evidence="5" id="KW-1185">Reference proteome</keyword>
<dbReference type="InterPro" id="IPR006860">
    <property type="entry name" value="FecR"/>
</dbReference>
<dbReference type="RefSeq" id="WP_190307425.1">
    <property type="nucleotide sequence ID" value="NZ_JACNYK010000001.1"/>
</dbReference>
<feature type="domain" description="FecR protein" evidence="2">
    <location>
        <begin position="166"/>
        <end position="273"/>
    </location>
</feature>
<proteinExistence type="predicted"/>
<evidence type="ECO:0000259" key="3">
    <source>
        <dbReference type="Pfam" id="PF16344"/>
    </source>
</evidence>
<feature type="transmembrane region" description="Helical" evidence="1">
    <location>
        <begin position="66"/>
        <end position="87"/>
    </location>
</feature>
<dbReference type="Pfam" id="PF16344">
    <property type="entry name" value="FecR_C"/>
    <property type="match status" value="1"/>
</dbReference>
<keyword evidence="1" id="KW-0812">Transmembrane</keyword>